<feature type="binding site" evidence="4">
    <location>
        <position position="87"/>
    </location>
    <ligand>
        <name>NAD(+)</name>
        <dbReference type="ChEBI" id="CHEBI:57540"/>
    </ligand>
</feature>
<dbReference type="SUPFAM" id="SSF56327">
    <property type="entry name" value="LDH C-terminal domain-like"/>
    <property type="match status" value="1"/>
</dbReference>
<dbReference type="InterPro" id="IPR018177">
    <property type="entry name" value="L-lactate_DH_AS"/>
</dbReference>
<keyword evidence="9" id="KW-1185">Reference proteome</keyword>
<evidence type="ECO:0000256" key="3">
    <source>
        <dbReference type="PIRSR" id="PIRSR000102-1"/>
    </source>
</evidence>
<keyword evidence="4" id="KW-0520">NAD</keyword>
<organism evidence="8 9">
    <name type="scientific">Lacticaseibacillus thailandensis DSM 22698 = JCM 13996</name>
    <dbReference type="NCBI Taxonomy" id="1423810"/>
    <lineage>
        <taxon>Bacteria</taxon>
        <taxon>Bacillati</taxon>
        <taxon>Bacillota</taxon>
        <taxon>Bacilli</taxon>
        <taxon>Lactobacillales</taxon>
        <taxon>Lactobacillaceae</taxon>
        <taxon>Lacticaseibacillus</taxon>
    </lineage>
</organism>
<feature type="domain" description="Lactate/malate dehydrogenase C-terminal" evidence="7">
    <location>
        <begin position="139"/>
        <end position="296"/>
    </location>
</feature>
<dbReference type="PATRIC" id="fig|1423810.4.peg.669"/>
<evidence type="ECO:0000313" key="9">
    <source>
        <dbReference type="Proteomes" id="UP000051789"/>
    </source>
</evidence>
<dbReference type="Pfam" id="PF02866">
    <property type="entry name" value="Ldh_1_C"/>
    <property type="match status" value="1"/>
</dbReference>
<evidence type="ECO:0000256" key="2">
    <source>
        <dbReference type="ARBA" id="ARBA00023002"/>
    </source>
</evidence>
<dbReference type="GO" id="GO:0004459">
    <property type="term" value="F:L-lactate dehydrogenase (NAD+) activity"/>
    <property type="evidence" value="ECO:0007669"/>
    <property type="project" value="InterPro"/>
</dbReference>
<reference evidence="8 9" key="1">
    <citation type="journal article" date="2015" name="Genome Announc.">
        <title>Expanding the biotechnology potential of lactobacilli through comparative genomics of 213 strains and associated genera.</title>
        <authorList>
            <person name="Sun Z."/>
            <person name="Harris H.M."/>
            <person name="McCann A."/>
            <person name="Guo C."/>
            <person name="Argimon S."/>
            <person name="Zhang W."/>
            <person name="Yang X."/>
            <person name="Jeffery I.B."/>
            <person name="Cooney J.C."/>
            <person name="Kagawa T.F."/>
            <person name="Liu W."/>
            <person name="Song Y."/>
            <person name="Salvetti E."/>
            <person name="Wrobel A."/>
            <person name="Rasinkangas P."/>
            <person name="Parkhill J."/>
            <person name="Rea M.C."/>
            <person name="O'Sullivan O."/>
            <person name="Ritari J."/>
            <person name="Douillard F.P."/>
            <person name="Paul Ross R."/>
            <person name="Yang R."/>
            <person name="Briner A.E."/>
            <person name="Felis G.E."/>
            <person name="de Vos W.M."/>
            <person name="Barrangou R."/>
            <person name="Klaenhammer T.R."/>
            <person name="Caufield P.W."/>
            <person name="Cui Y."/>
            <person name="Zhang H."/>
            <person name="O'Toole P.W."/>
        </authorList>
    </citation>
    <scope>NUCLEOTIDE SEQUENCE [LARGE SCALE GENOMIC DNA]</scope>
    <source>
        <strain evidence="8 9">DSM 22698</strain>
    </source>
</reference>
<dbReference type="InterPro" id="IPR001236">
    <property type="entry name" value="Lactate/malate_DH_N"/>
</dbReference>
<sequence length="301" mass="33001">MGHVGEAVAHQIVTEGLTDQLVLIDKDVKKLTADYHDFLDAAANLTRHTDIVMNDWDAVADADIVISAVGKINLITLDHPDRFAELNYTSTQVKVVAEHLRAVGFHGQIICISNPCDVMTMIYQEVTGLPANHVMGTGTMLDSARMRRAVGQAFRVDPRSVSGYNLGEHGNSQFTAWSTVSVLGRPITAIKDEVALDLDSVEHHSSMDAFDVFAGKGYTSFGIAAAANRLADTILRGARTMLPVSNWREDLRCYLSFPVIVGADGVEQQTQWQLTPDEQAKLEHSADCIKEHFEQVMPVKA</sequence>
<dbReference type="PIRSF" id="PIRSF000102">
    <property type="entry name" value="Lac_mal_DH"/>
    <property type="match status" value="1"/>
</dbReference>
<accession>A0A0R2CJT7</accession>
<dbReference type="PRINTS" id="PR00086">
    <property type="entry name" value="LLDHDRGNASE"/>
</dbReference>
<feature type="domain" description="Lactate/malate dehydrogenase N-terminal" evidence="6">
    <location>
        <begin position="2"/>
        <end position="136"/>
    </location>
</feature>
<proteinExistence type="inferred from homology"/>
<keyword evidence="2 5" id="KW-0560">Oxidoreductase</keyword>
<name>A0A0R2CJT7_9LACO</name>
<dbReference type="PANTHER" id="PTHR43128">
    <property type="entry name" value="L-2-HYDROXYCARBOXYLATE DEHYDROGENASE (NAD(P)(+))"/>
    <property type="match status" value="1"/>
</dbReference>
<protein>
    <submittedName>
        <fullName evidence="8">L-2-hydroxyisocaproate dehydrogenase</fullName>
    </submittedName>
</protein>
<evidence type="ECO:0000259" key="6">
    <source>
        <dbReference type="Pfam" id="PF00056"/>
    </source>
</evidence>
<feature type="binding site" evidence="4">
    <location>
        <position position="25"/>
    </location>
    <ligand>
        <name>NAD(+)</name>
        <dbReference type="ChEBI" id="CHEBI:57540"/>
    </ligand>
</feature>
<feature type="binding site" evidence="4">
    <location>
        <begin position="112"/>
        <end position="114"/>
    </location>
    <ligand>
        <name>NAD(+)</name>
        <dbReference type="ChEBI" id="CHEBI:57540"/>
    </ligand>
</feature>
<dbReference type="InterPro" id="IPR036291">
    <property type="entry name" value="NAD(P)-bd_dom_sf"/>
</dbReference>
<evidence type="ECO:0000256" key="1">
    <source>
        <dbReference type="ARBA" id="ARBA00006054"/>
    </source>
</evidence>
<dbReference type="PROSITE" id="PS00064">
    <property type="entry name" value="L_LDH"/>
    <property type="match status" value="1"/>
</dbReference>
<comment type="caution">
    <text evidence="8">The sequence shown here is derived from an EMBL/GenBank/DDBJ whole genome shotgun (WGS) entry which is preliminary data.</text>
</comment>
<comment type="similarity">
    <text evidence="1">Belongs to the LDH/MDH superfamily. LDH family.</text>
</comment>
<gene>
    <name evidence="8" type="ORF">FD19_GL000652</name>
</gene>
<dbReference type="InterPro" id="IPR015955">
    <property type="entry name" value="Lactate_DH/Glyco_Ohase_4_C"/>
</dbReference>
<dbReference type="EMBL" id="AYZK01000001">
    <property type="protein sequence ID" value="KRM88358.1"/>
    <property type="molecule type" value="Genomic_DNA"/>
</dbReference>
<dbReference type="Proteomes" id="UP000051789">
    <property type="component" value="Unassembled WGS sequence"/>
</dbReference>
<dbReference type="InterPro" id="IPR001557">
    <property type="entry name" value="L-lactate/malate_DH"/>
</dbReference>
<dbReference type="SUPFAM" id="SSF51735">
    <property type="entry name" value="NAD(P)-binding Rossmann-fold domains"/>
    <property type="match status" value="1"/>
</dbReference>
<dbReference type="STRING" id="1423810.FD19_GL000652"/>
<evidence type="ECO:0000313" key="8">
    <source>
        <dbReference type="EMBL" id="KRM88358.1"/>
    </source>
</evidence>
<dbReference type="PANTHER" id="PTHR43128:SF31">
    <property type="entry name" value="L-LACTATE DEHYDROGENASE"/>
    <property type="match status" value="1"/>
</dbReference>
<evidence type="ECO:0000256" key="5">
    <source>
        <dbReference type="RuleBase" id="RU003369"/>
    </source>
</evidence>
<evidence type="ECO:0000259" key="7">
    <source>
        <dbReference type="Pfam" id="PF02866"/>
    </source>
</evidence>
<dbReference type="Pfam" id="PF00056">
    <property type="entry name" value="Ldh_1_N"/>
    <property type="match status" value="1"/>
</dbReference>
<dbReference type="Gene3D" id="3.40.50.720">
    <property type="entry name" value="NAD(P)-binding Rossmann-like Domain"/>
    <property type="match status" value="1"/>
</dbReference>
<feature type="active site" description="Proton acceptor" evidence="3">
    <location>
        <position position="169"/>
    </location>
</feature>
<dbReference type="Gene3D" id="3.90.110.10">
    <property type="entry name" value="Lactate dehydrogenase/glycoside hydrolase, family 4, C-terminal"/>
    <property type="match status" value="1"/>
</dbReference>
<evidence type="ECO:0000256" key="4">
    <source>
        <dbReference type="PIRSR" id="PIRSR000102-3"/>
    </source>
</evidence>
<dbReference type="AlphaFoldDB" id="A0A0R2CJT7"/>
<dbReference type="InterPro" id="IPR022383">
    <property type="entry name" value="Lactate/malate_DH_C"/>
</dbReference>
<dbReference type="GO" id="GO:0006089">
    <property type="term" value="P:lactate metabolic process"/>
    <property type="evidence" value="ECO:0007669"/>
    <property type="project" value="TreeGrafter"/>
</dbReference>